<sequence length="89" mass="9989">MNQAIVNKEFVSMLHQAHADSIESAYMARMSVDGNPDDVKILDIDGARVFLSREPWSWSNRAILSGNETSQTIDKVVAEFEKHGTQCHI</sequence>
<dbReference type="AlphaFoldDB" id="A0A9D5KAJ9"/>
<comment type="caution">
    <text evidence="1">The sequence shown here is derived from an EMBL/GenBank/DDBJ whole genome shotgun (WGS) entry which is preliminary data.</text>
</comment>
<protein>
    <submittedName>
        <fullName evidence="1">Uncharacterized protein</fullName>
    </submittedName>
</protein>
<accession>A0A9D5KAJ9</accession>
<feature type="non-terminal residue" evidence="1">
    <location>
        <position position="89"/>
    </location>
</feature>
<dbReference type="EMBL" id="WJKJ01000267">
    <property type="protein sequence ID" value="MBD3365150.1"/>
    <property type="molecule type" value="Genomic_DNA"/>
</dbReference>
<dbReference type="Proteomes" id="UP000630660">
    <property type="component" value="Unassembled WGS sequence"/>
</dbReference>
<proteinExistence type="predicted"/>
<evidence type="ECO:0000313" key="2">
    <source>
        <dbReference type="Proteomes" id="UP000630660"/>
    </source>
</evidence>
<name>A0A9D5KAJ9_UNCW3</name>
<gene>
    <name evidence="1" type="ORF">GF359_08040</name>
</gene>
<organism evidence="1 2">
    <name type="scientific">candidate division WOR-3 bacterium</name>
    <dbReference type="NCBI Taxonomy" id="2052148"/>
    <lineage>
        <taxon>Bacteria</taxon>
        <taxon>Bacteria division WOR-3</taxon>
    </lineage>
</organism>
<reference evidence="1" key="1">
    <citation type="submission" date="2019-11" db="EMBL/GenBank/DDBJ databases">
        <title>Microbial mats filling the niche in hypersaline microbial mats.</title>
        <authorList>
            <person name="Wong H.L."/>
            <person name="Macleod F.I."/>
            <person name="White R.A. III"/>
            <person name="Burns B.P."/>
        </authorList>
    </citation>
    <scope>NUCLEOTIDE SEQUENCE</scope>
    <source>
        <strain evidence="1">Bin_327</strain>
    </source>
</reference>
<evidence type="ECO:0000313" key="1">
    <source>
        <dbReference type="EMBL" id="MBD3365150.1"/>
    </source>
</evidence>